<name>A0ABS8EJZ8_9FLAO</name>
<dbReference type="Pfam" id="PF06580">
    <property type="entry name" value="His_kinase"/>
    <property type="match status" value="1"/>
</dbReference>
<evidence type="ECO:0000313" key="4">
    <source>
        <dbReference type="Proteomes" id="UP000778797"/>
    </source>
</evidence>
<keyword evidence="3" id="KW-0808">Transferase</keyword>
<gene>
    <name evidence="3" type="ORF">J1C55_02905</name>
</gene>
<dbReference type="InterPro" id="IPR050640">
    <property type="entry name" value="Bact_2-comp_sensor_kinase"/>
</dbReference>
<keyword evidence="1" id="KW-1133">Transmembrane helix</keyword>
<dbReference type="Proteomes" id="UP000778797">
    <property type="component" value="Unassembled WGS sequence"/>
</dbReference>
<comment type="caution">
    <text evidence="3">The sequence shown here is derived from an EMBL/GenBank/DDBJ whole genome shotgun (WGS) entry which is preliminary data.</text>
</comment>
<evidence type="ECO:0000313" key="3">
    <source>
        <dbReference type="EMBL" id="MCC1483529.1"/>
    </source>
</evidence>
<keyword evidence="4" id="KW-1185">Reference proteome</keyword>
<organism evidence="3 4">
    <name type="scientific">Winogradskyella immobilis</name>
    <dbReference type="NCBI Taxonomy" id="2816852"/>
    <lineage>
        <taxon>Bacteria</taxon>
        <taxon>Pseudomonadati</taxon>
        <taxon>Bacteroidota</taxon>
        <taxon>Flavobacteriia</taxon>
        <taxon>Flavobacteriales</taxon>
        <taxon>Flavobacteriaceae</taxon>
        <taxon>Winogradskyella</taxon>
    </lineage>
</organism>
<evidence type="ECO:0000256" key="1">
    <source>
        <dbReference type="SAM" id="Phobius"/>
    </source>
</evidence>
<protein>
    <submittedName>
        <fullName evidence="3">Histidine kinase</fullName>
    </submittedName>
</protein>
<feature type="transmembrane region" description="Helical" evidence="1">
    <location>
        <begin position="22"/>
        <end position="43"/>
    </location>
</feature>
<accession>A0ABS8EJZ8</accession>
<dbReference type="EMBL" id="JAFMPT010000003">
    <property type="protein sequence ID" value="MCC1483529.1"/>
    <property type="molecule type" value="Genomic_DNA"/>
</dbReference>
<dbReference type="PANTHER" id="PTHR34220">
    <property type="entry name" value="SENSOR HISTIDINE KINASE YPDA"/>
    <property type="match status" value="1"/>
</dbReference>
<dbReference type="Gene3D" id="3.30.565.10">
    <property type="entry name" value="Histidine kinase-like ATPase, C-terminal domain"/>
    <property type="match status" value="1"/>
</dbReference>
<keyword evidence="3" id="KW-0418">Kinase</keyword>
<reference evidence="4" key="1">
    <citation type="submission" date="2021-03" db="EMBL/GenBank/DDBJ databases">
        <title>Genome of Cognatishimia sp. F0-27.</title>
        <authorList>
            <person name="Ping X."/>
        </authorList>
    </citation>
    <scope>NUCLEOTIDE SEQUENCE [LARGE SCALE GENOMIC DNA]</scope>
    <source>
        <strain evidence="4">E313</strain>
    </source>
</reference>
<dbReference type="InterPro" id="IPR010559">
    <property type="entry name" value="Sig_transdc_His_kin_internal"/>
</dbReference>
<dbReference type="RefSeq" id="WP_227475982.1">
    <property type="nucleotide sequence ID" value="NZ_JAFMPT010000003.1"/>
</dbReference>
<feature type="domain" description="Signal transduction histidine kinase internal region" evidence="2">
    <location>
        <begin position="59"/>
        <end position="136"/>
    </location>
</feature>
<keyword evidence="1" id="KW-0812">Transmembrane</keyword>
<keyword evidence="1" id="KW-0472">Membrane</keyword>
<sequence>MLIFKNLGEMASLEYLYKYDMYFAIFQLTFIALLGYIILSWLFRMWKQYKQLKNDKASAELALLKSKIDPHFFFNTLNNLYGLAIKKSDEAPQVILKLSEIMRYTIYEGENETVLLKDEINYLEQYIEVHKIRYKKTVNITFTKVIEEENISVAPLLFIMLLENAFKHGVESLTNNAYINLELIVKKKTLIFSVENNFEVKENAQTGIGIENLKRRLQLIYPKKHELLIHKDTSVYKTQLTIQLK</sequence>
<evidence type="ECO:0000259" key="2">
    <source>
        <dbReference type="Pfam" id="PF06580"/>
    </source>
</evidence>
<proteinExistence type="predicted"/>
<dbReference type="GO" id="GO:0016301">
    <property type="term" value="F:kinase activity"/>
    <property type="evidence" value="ECO:0007669"/>
    <property type="project" value="UniProtKB-KW"/>
</dbReference>
<dbReference type="InterPro" id="IPR036890">
    <property type="entry name" value="HATPase_C_sf"/>
</dbReference>
<reference evidence="4" key="2">
    <citation type="submission" date="2023-07" db="EMBL/GenBank/DDBJ databases">
        <title>Genome of Winogradskyella sp. E313.</title>
        <authorList>
            <person name="Zhou Y."/>
        </authorList>
    </citation>
    <scope>NUCLEOTIDE SEQUENCE [LARGE SCALE GENOMIC DNA]</scope>
    <source>
        <strain evidence="4">E313</strain>
    </source>
</reference>
<dbReference type="PANTHER" id="PTHR34220:SF7">
    <property type="entry name" value="SENSOR HISTIDINE KINASE YPDA"/>
    <property type="match status" value="1"/>
</dbReference>